<sequence>MSPIASLMAAGPVSLPEAKAPSLEGLAVKVPLARDLTPEDLITRFHEKKRERATVRARAEGEHLAAGDDVQLNVLGYADGRLIPFSARFGQWMELAPLQALPGFAEGLAEGGTVGGSLQLMLDLPDDYPVESLRGKTVRFLVDVRAAREVTMPDEEAPGFLKQLALGDSLDAVMDHLQEELEQELSDSLWVQAQELVLEELARRTEVEIPRKLVDEEIRRRWAAAEGFGMVEQNFSVEEQEEAVQGWLTDPATREQAERRIRIGLGLKAVAERDQLTLTPQKLQELLEESTEPFGLTAADVSAALRESPETTKRLHDMGWHLMVVEHVMSKARVTFEGAEQG</sequence>
<dbReference type="GO" id="GO:0003755">
    <property type="term" value="F:peptidyl-prolyl cis-trans isomerase activity"/>
    <property type="evidence" value="ECO:0007669"/>
    <property type="project" value="UniProtKB-KW"/>
</dbReference>
<dbReference type="RefSeq" id="WP_120540847.1">
    <property type="nucleotide sequence ID" value="NZ_RAVZ01000066.1"/>
</dbReference>
<evidence type="ECO:0000256" key="1">
    <source>
        <dbReference type="ARBA" id="ARBA00023110"/>
    </source>
</evidence>
<dbReference type="InterPro" id="IPR037041">
    <property type="entry name" value="Trigger_fac_C_sf"/>
</dbReference>
<accession>A0A3A8JCL4</accession>
<dbReference type="InterPro" id="IPR046357">
    <property type="entry name" value="PPIase_dom_sf"/>
</dbReference>
<dbReference type="GO" id="GO:0006457">
    <property type="term" value="P:protein folding"/>
    <property type="evidence" value="ECO:0007669"/>
    <property type="project" value="InterPro"/>
</dbReference>
<dbReference type="Proteomes" id="UP000268094">
    <property type="component" value="Unassembled WGS sequence"/>
</dbReference>
<evidence type="ECO:0000259" key="3">
    <source>
        <dbReference type="Pfam" id="PF05698"/>
    </source>
</evidence>
<proteinExistence type="predicted"/>
<dbReference type="GO" id="GO:0015031">
    <property type="term" value="P:protein transport"/>
    <property type="evidence" value="ECO:0007669"/>
    <property type="project" value="InterPro"/>
</dbReference>
<keyword evidence="5" id="KW-1185">Reference proteome</keyword>
<organism evidence="4 5">
    <name type="scientific">Corallococcus terminator</name>
    <dbReference type="NCBI Taxonomy" id="2316733"/>
    <lineage>
        <taxon>Bacteria</taxon>
        <taxon>Pseudomonadati</taxon>
        <taxon>Myxococcota</taxon>
        <taxon>Myxococcia</taxon>
        <taxon>Myxococcales</taxon>
        <taxon>Cystobacterineae</taxon>
        <taxon>Myxococcaceae</taxon>
        <taxon>Corallococcus</taxon>
    </lineage>
</organism>
<comment type="caution">
    <text evidence="4">The sequence shown here is derived from an EMBL/GenBank/DDBJ whole genome shotgun (WGS) entry which is preliminary data.</text>
</comment>
<dbReference type="Gene3D" id="3.10.50.40">
    <property type="match status" value="1"/>
</dbReference>
<evidence type="ECO:0000313" key="5">
    <source>
        <dbReference type="Proteomes" id="UP000268094"/>
    </source>
</evidence>
<dbReference type="SUPFAM" id="SSF54534">
    <property type="entry name" value="FKBP-like"/>
    <property type="match status" value="1"/>
</dbReference>
<evidence type="ECO:0000313" key="4">
    <source>
        <dbReference type="EMBL" id="RKG89590.1"/>
    </source>
</evidence>
<gene>
    <name evidence="4" type="ORF">D7V88_12405</name>
</gene>
<dbReference type="OrthoDB" id="5488315at2"/>
<keyword evidence="2 4" id="KW-0413">Isomerase</keyword>
<evidence type="ECO:0000256" key="2">
    <source>
        <dbReference type="ARBA" id="ARBA00023235"/>
    </source>
</evidence>
<dbReference type="Pfam" id="PF05698">
    <property type="entry name" value="Trigger_C"/>
    <property type="match status" value="1"/>
</dbReference>
<keyword evidence="1" id="KW-0697">Rotamase</keyword>
<dbReference type="InterPro" id="IPR027304">
    <property type="entry name" value="Trigger_fact/SurA_dom_sf"/>
</dbReference>
<dbReference type="AlphaFoldDB" id="A0A3A8JCL4"/>
<reference evidence="5" key="1">
    <citation type="submission" date="2018-09" db="EMBL/GenBank/DDBJ databases">
        <authorList>
            <person name="Livingstone P.G."/>
            <person name="Whitworth D.E."/>
        </authorList>
    </citation>
    <scope>NUCLEOTIDE SEQUENCE [LARGE SCALE GENOMIC DNA]</scope>
    <source>
        <strain evidence="5">CA054A</strain>
    </source>
</reference>
<dbReference type="EMBL" id="RAVZ01000066">
    <property type="protein sequence ID" value="RKG89590.1"/>
    <property type="molecule type" value="Genomic_DNA"/>
</dbReference>
<dbReference type="InterPro" id="IPR008880">
    <property type="entry name" value="Trigger_fac_C"/>
</dbReference>
<name>A0A3A8JCL4_9BACT</name>
<dbReference type="SUPFAM" id="SSF109998">
    <property type="entry name" value="Triger factor/SurA peptide-binding domain-like"/>
    <property type="match status" value="1"/>
</dbReference>
<dbReference type="Gene3D" id="1.10.3120.10">
    <property type="entry name" value="Trigger factor, C-terminal domain"/>
    <property type="match status" value="1"/>
</dbReference>
<feature type="domain" description="Trigger factor C-terminal" evidence="3">
    <location>
        <begin position="169"/>
        <end position="312"/>
    </location>
</feature>
<protein>
    <submittedName>
        <fullName evidence="4">Peptidylprolyl isomerase</fullName>
    </submittedName>
</protein>